<dbReference type="GO" id="GO:0003677">
    <property type="term" value="F:DNA binding"/>
    <property type="evidence" value="ECO:0007669"/>
    <property type="project" value="UniProtKB-UniRule"/>
</dbReference>
<comment type="caution">
    <text evidence="13">The sequence shown here is derived from an EMBL/GenBank/DDBJ whole genome shotgun (WGS) entry which is preliminary data.</text>
</comment>
<dbReference type="NCBIfam" id="TIGR00663">
    <property type="entry name" value="dnan"/>
    <property type="match status" value="1"/>
</dbReference>
<evidence type="ECO:0000256" key="7">
    <source>
        <dbReference type="ARBA" id="ARBA00022932"/>
    </source>
</evidence>
<feature type="domain" description="DNA polymerase III beta sliding clamp C-terminal" evidence="12">
    <location>
        <begin position="251"/>
        <end position="375"/>
    </location>
</feature>
<accession>A0A178MHP8</accession>
<comment type="similarity">
    <text evidence="2 9">Belongs to the beta sliding clamp family.</text>
</comment>
<dbReference type="RefSeq" id="WP_066783188.1">
    <property type="nucleotide sequence ID" value="NZ_LWQS01000033.1"/>
</dbReference>
<dbReference type="InterPro" id="IPR001001">
    <property type="entry name" value="DNA_polIII_beta"/>
</dbReference>
<dbReference type="SMART" id="SM00480">
    <property type="entry name" value="POL3Bc"/>
    <property type="match status" value="1"/>
</dbReference>
<keyword evidence="14" id="KW-1185">Reference proteome</keyword>
<dbReference type="Pfam" id="PF02768">
    <property type="entry name" value="DNA_pol3_beta_3"/>
    <property type="match status" value="1"/>
</dbReference>
<keyword evidence="7 9" id="KW-0239">DNA-directed DNA polymerase</keyword>
<evidence type="ECO:0000256" key="4">
    <source>
        <dbReference type="ARBA" id="ARBA00022679"/>
    </source>
</evidence>
<evidence type="ECO:0000259" key="11">
    <source>
        <dbReference type="Pfam" id="PF02767"/>
    </source>
</evidence>
<name>A0A178MHP8_9CHLR</name>
<reference evidence="13 14" key="1">
    <citation type="submission" date="2016-04" db="EMBL/GenBank/DDBJ databases">
        <title>Chloroflexus islandicus sp. nov., a thermophilic filamentous anoxygenic phototrophic bacterium from geyser Strokkur (Iceland).</title>
        <authorList>
            <person name="Gaisin V.A."/>
            <person name="Kalashnikov A.M."/>
            <person name="Sukhacheva M.V."/>
            <person name="Grouzdev D.S."/>
            <person name="Ivanov T.M."/>
            <person name="Kuznetsov B."/>
            <person name="Gorlenko V.M."/>
        </authorList>
    </citation>
    <scope>NUCLEOTIDE SEQUENCE [LARGE SCALE GENOMIC DNA]</scope>
    <source>
        <strain evidence="14">isl-2</strain>
    </source>
</reference>
<dbReference type="Proteomes" id="UP000078287">
    <property type="component" value="Unassembled WGS sequence"/>
</dbReference>
<evidence type="ECO:0000313" key="14">
    <source>
        <dbReference type="Proteomes" id="UP000078287"/>
    </source>
</evidence>
<protein>
    <recommendedName>
        <fullName evidence="9">Beta sliding clamp</fullName>
    </recommendedName>
</protein>
<keyword evidence="8" id="KW-0238">DNA-binding</keyword>
<dbReference type="AlphaFoldDB" id="A0A178MHP8"/>
<dbReference type="PANTHER" id="PTHR30478">
    <property type="entry name" value="DNA POLYMERASE III SUBUNIT BETA"/>
    <property type="match status" value="1"/>
</dbReference>
<feature type="domain" description="DNA polymerase III beta sliding clamp central" evidence="11">
    <location>
        <begin position="132"/>
        <end position="248"/>
    </location>
</feature>
<feature type="domain" description="DNA polymerase III beta sliding clamp N-terminal" evidence="10">
    <location>
        <begin position="1"/>
        <end position="121"/>
    </location>
</feature>
<dbReference type="Pfam" id="PF00712">
    <property type="entry name" value="DNA_pol3_beta"/>
    <property type="match status" value="1"/>
</dbReference>
<dbReference type="GO" id="GO:0008408">
    <property type="term" value="F:3'-5' exonuclease activity"/>
    <property type="evidence" value="ECO:0007669"/>
    <property type="project" value="InterPro"/>
</dbReference>
<dbReference type="SUPFAM" id="SSF55979">
    <property type="entry name" value="DNA clamp"/>
    <property type="match status" value="3"/>
</dbReference>
<dbReference type="GO" id="GO:0005737">
    <property type="term" value="C:cytoplasm"/>
    <property type="evidence" value="ECO:0007669"/>
    <property type="project" value="UniProtKB-SubCell"/>
</dbReference>
<organism evidence="13 14">
    <name type="scientific">Chloroflexus islandicus</name>
    <dbReference type="NCBI Taxonomy" id="1707952"/>
    <lineage>
        <taxon>Bacteria</taxon>
        <taxon>Bacillati</taxon>
        <taxon>Chloroflexota</taxon>
        <taxon>Chloroflexia</taxon>
        <taxon>Chloroflexales</taxon>
        <taxon>Chloroflexineae</taxon>
        <taxon>Chloroflexaceae</taxon>
        <taxon>Chloroflexus</taxon>
    </lineage>
</organism>
<dbReference type="GO" id="GO:0003887">
    <property type="term" value="F:DNA-directed DNA polymerase activity"/>
    <property type="evidence" value="ECO:0007669"/>
    <property type="project" value="UniProtKB-UniRule"/>
</dbReference>
<sequence length="378" mass="40217">MKLTCMQDDLKRGLAAVSHAVAGKSSTLPVLANVLLSTDEGRLKLTATNLEVGINRWIGAHVVQDGAVAVPAKLLADVVGGLPNDKVTLTLDVKTQTLRVECGRFVSNIKGVDADEFPSLPAVSARAPLVSLPAEVWREAIEQVAFAAASDESRPILTGVLVRTRDQQITLVAADGFRLAMRTIHVAEPVAHAVDCLIPARTLAELARIIGDIEAEVAMVYMPGGSHVLFHTENIEVVSRLIEGRFPDFERIIPQQYLTRTVLDSNELAKAVKLASFFAGASQNVVKLKIEPAGEFGPGRVILSANSAELGDNTSELDGSVTGEGGVIALNVKFLADAIAAVGSNQIAFEMQSSQSPAVFKPVGQDGYIHIVMPMSMR</sequence>
<evidence type="ECO:0000256" key="9">
    <source>
        <dbReference type="PIRNR" id="PIRNR000804"/>
    </source>
</evidence>
<dbReference type="PIRSF" id="PIRSF000804">
    <property type="entry name" value="DNA_pol_III_b"/>
    <property type="match status" value="1"/>
</dbReference>
<dbReference type="InterPro" id="IPR046938">
    <property type="entry name" value="DNA_clamp_sf"/>
</dbReference>
<dbReference type="InterPro" id="IPR022637">
    <property type="entry name" value="DNA_polIII_beta_cen"/>
</dbReference>
<comment type="subunit">
    <text evidence="9">Forms a ring-shaped head-to-tail homodimer around DNA.</text>
</comment>
<keyword evidence="3 9" id="KW-0963">Cytoplasm</keyword>
<dbReference type="Gene3D" id="3.70.10.10">
    <property type="match status" value="1"/>
</dbReference>
<evidence type="ECO:0000313" key="13">
    <source>
        <dbReference type="EMBL" id="OAN48232.1"/>
    </source>
</evidence>
<dbReference type="Gene3D" id="3.10.150.10">
    <property type="entry name" value="DNA Polymerase III, subunit A, domain 2"/>
    <property type="match status" value="1"/>
</dbReference>
<evidence type="ECO:0000259" key="12">
    <source>
        <dbReference type="Pfam" id="PF02768"/>
    </source>
</evidence>
<evidence type="ECO:0000256" key="1">
    <source>
        <dbReference type="ARBA" id="ARBA00004496"/>
    </source>
</evidence>
<comment type="subcellular location">
    <subcellularLocation>
        <location evidence="1 9">Cytoplasm</location>
    </subcellularLocation>
</comment>
<evidence type="ECO:0000256" key="2">
    <source>
        <dbReference type="ARBA" id="ARBA00010752"/>
    </source>
</evidence>
<dbReference type="OrthoDB" id="8421503at2"/>
<keyword evidence="5 9" id="KW-0548">Nucleotidyltransferase</keyword>
<evidence type="ECO:0000256" key="6">
    <source>
        <dbReference type="ARBA" id="ARBA00022705"/>
    </source>
</evidence>
<evidence type="ECO:0000259" key="10">
    <source>
        <dbReference type="Pfam" id="PF00712"/>
    </source>
</evidence>
<dbReference type="CDD" id="cd00140">
    <property type="entry name" value="beta_clamp"/>
    <property type="match status" value="1"/>
</dbReference>
<dbReference type="PANTHER" id="PTHR30478:SF0">
    <property type="entry name" value="BETA SLIDING CLAMP"/>
    <property type="match status" value="1"/>
</dbReference>
<comment type="function">
    <text evidence="9">Confers DNA tethering and processivity to DNA polymerases and other proteins. Acts as a clamp, forming a ring around DNA (a reaction catalyzed by the clamp-loading complex) which diffuses in an ATP-independent manner freely and bidirectionally along dsDNA. Initially characterized for its ability to contact the catalytic subunit of DNA polymerase III (Pol III), a complex, multichain enzyme responsible for most of the replicative synthesis in bacteria; Pol III exhibits 3'-5' exonuclease proofreading activity. The beta chain is required for initiation of replication as well as for processivity of DNA replication.</text>
</comment>
<dbReference type="InterPro" id="IPR022635">
    <property type="entry name" value="DNA_polIII_beta_C"/>
</dbReference>
<proteinExistence type="inferred from homology"/>
<evidence type="ECO:0000256" key="3">
    <source>
        <dbReference type="ARBA" id="ARBA00022490"/>
    </source>
</evidence>
<dbReference type="GO" id="GO:0009360">
    <property type="term" value="C:DNA polymerase III complex"/>
    <property type="evidence" value="ECO:0007669"/>
    <property type="project" value="InterPro"/>
</dbReference>
<dbReference type="InterPro" id="IPR022634">
    <property type="entry name" value="DNA_polIII_beta_N"/>
</dbReference>
<dbReference type="GO" id="GO:0006271">
    <property type="term" value="P:DNA strand elongation involved in DNA replication"/>
    <property type="evidence" value="ECO:0007669"/>
    <property type="project" value="TreeGrafter"/>
</dbReference>
<keyword evidence="4 9" id="KW-0808">Transferase</keyword>
<keyword evidence="6 9" id="KW-0235">DNA replication</keyword>
<dbReference type="Pfam" id="PF02767">
    <property type="entry name" value="DNA_pol3_beta_2"/>
    <property type="match status" value="1"/>
</dbReference>
<dbReference type="EMBL" id="LWQS01000033">
    <property type="protein sequence ID" value="OAN48232.1"/>
    <property type="molecule type" value="Genomic_DNA"/>
</dbReference>
<dbReference type="STRING" id="1707952.A6A03_08560"/>
<evidence type="ECO:0000256" key="8">
    <source>
        <dbReference type="ARBA" id="ARBA00023125"/>
    </source>
</evidence>
<gene>
    <name evidence="13" type="ORF">A6A03_08560</name>
</gene>
<evidence type="ECO:0000256" key="5">
    <source>
        <dbReference type="ARBA" id="ARBA00022695"/>
    </source>
</evidence>